<comment type="pathway">
    <text evidence="3">Lipid metabolism; fatty acid beta-oxidation.</text>
</comment>
<dbReference type="InterPro" id="IPR045851">
    <property type="entry name" value="AMP-bd_C_sf"/>
</dbReference>
<evidence type="ECO:0000256" key="9">
    <source>
        <dbReference type="ARBA" id="ARBA00022842"/>
    </source>
</evidence>
<evidence type="ECO:0000256" key="3">
    <source>
        <dbReference type="ARBA" id="ARBA00005005"/>
    </source>
</evidence>
<dbReference type="AlphaFoldDB" id="A0A1L0EX61"/>
<dbReference type="InterPro" id="IPR025110">
    <property type="entry name" value="AMP-bd_C"/>
</dbReference>
<accession>A0A1L0EX61</accession>
<dbReference type="OrthoDB" id="9803968at2"/>
<dbReference type="Pfam" id="PF00501">
    <property type="entry name" value="AMP-binding"/>
    <property type="match status" value="1"/>
</dbReference>
<dbReference type="FunFam" id="3.40.50.12780:FF:000003">
    <property type="entry name" value="Long-chain-fatty-acid--CoA ligase FadD"/>
    <property type="match status" value="1"/>
</dbReference>
<evidence type="ECO:0000256" key="14">
    <source>
        <dbReference type="ARBA" id="ARBA00042773"/>
    </source>
</evidence>
<evidence type="ECO:0000259" key="16">
    <source>
        <dbReference type="Pfam" id="PF13193"/>
    </source>
</evidence>
<dbReference type="GO" id="GO:0005524">
    <property type="term" value="F:ATP binding"/>
    <property type="evidence" value="ECO:0007669"/>
    <property type="project" value="UniProtKB-KW"/>
</dbReference>
<evidence type="ECO:0000256" key="6">
    <source>
        <dbReference type="ARBA" id="ARBA00022741"/>
    </source>
</evidence>
<reference evidence="17 18" key="1">
    <citation type="submission" date="2016-11" db="EMBL/GenBank/DDBJ databases">
        <authorList>
            <person name="Jaros S."/>
            <person name="Januszkiewicz K."/>
            <person name="Wedrychowicz H."/>
        </authorList>
    </citation>
    <scope>NUCLEOTIDE SEQUENCE [LARGE SCALE GENOMIC DNA]</scope>
    <source>
        <strain evidence="17">NVI 5450</strain>
    </source>
</reference>
<dbReference type="PANTHER" id="PTHR43767:SF8">
    <property type="entry name" value="LONG-CHAIN-FATTY-ACID--COA LIGASE"/>
    <property type="match status" value="1"/>
</dbReference>
<dbReference type="InterPro" id="IPR050237">
    <property type="entry name" value="ATP-dep_AMP-bd_enzyme"/>
</dbReference>
<dbReference type="RefSeq" id="WP_075518393.1">
    <property type="nucleotide sequence ID" value="NZ_FPLD01000102.1"/>
</dbReference>
<evidence type="ECO:0000256" key="5">
    <source>
        <dbReference type="ARBA" id="ARBA00022598"/>
    </source>
</evidence>
<dbReference type="EC" id="6.2.1.3" evidence="12"/>
<proteinExistence type="inferred from homology"/>
<dbReference type="Pfam" id="PF13193">
    <property type="entry name" value="AMP-binding_C"/>
    <property type="match status" value="1"/>
</dbReference>
<keyword evidence="7" id="KW-0276">Fatty acid metabolism</keyword>
<keyword evidence="9" id="KW-0460">Magnesium</keyword>
<dbReference type="InterPro" id="IPR042099">
    <property type="entry name" value="ANL_N_sf"/>
</dbReference>
<dbReference type="FunFam" id="3.30.300.30:FF:000006">
    <property type="entry name" value="Long-chain-fatty-acid--CoA ligase FadD"/>
    <property type="match status" value="1"/>
</dbReference>
<evidence type="ECO:0000256" key="11">
    <source>
        <dbReference type="ARBA" id="ARBA00023136"/>
    </source>
</evidence>
<comment type="similarity">
    <text evidence="4">Belongs to the ATP-dependent AMP-binding enzyme family.</text>
</comment>
<comment type="cofactor">
    <cofactor evidence="1">
        <name>Mg(2+)</name>
        <dbReference type="ChEBI" id="CHEBI:18420"/>
    </cofactor>
</comment>
<organism evidence="17 18">
    <name type="scientific">Moritella viscosa</name>
    <dbReference type="NCBI Taxonomy" id="80854"/>
    <lineage>
        <taxon>Bacteria</taxon>
        <taxon>Pseudomonadati</taxon>
        <taxon>Pseudomonadota</taxon>
        <taxon>Gammaproteobacteria</taxon>
        <taxon>Alteromonadales</taxon>
        <taxon>Moritellaceae</taxon>
        <taxon>Moritella</taxon>
    </lineage>
</organism>
<evidence type="ECO:0000256" key="7">
    <source>
        <dbReference type="ARBA" id="ARBA00022832"/>
    </source>
</evidence>
<dbReference type="Gene3D" id="3.30.300.30">
    <property type="match status" value="1"/>
</dbReference>
<dbReference type="Proteomes" id="UP000183794">
    <property type="component" value="Unassembled WGS sequence"/>
</dbReference>
<evidence type="ECO:0000256" key="8">
    <source>
        <dbReference type="ARBA" id="ARBA00022840"/>
    </source>
</evidence>
<keyword evidence="11" id="KW-0472">Membrane</keyword>
<dbReference type="InterPro" id="IPR020845">
    <property type="entry name" value="AMP-binding_CS"/>
</dbReference>
<dbReference type="EMBL" id="FPLD01000102">
    <property type="protein sequence ID" value="SGZ12760.1"/>
    <property type="molecule type" value="Genomic_DNA"/>
</dbReference>
<sequence length="552" mass="61058">MEKVWLNRYPENVPAEIDFGSFRSLNDIFDQTVQNFSSNPAYVNMGCSLTYGEIEEKSRAFAAYLQNELKLNKGDRVALMMPNLLQYPIALFGVLRAGLVIVNVNPLYTPRELKHQLNDSGAKAIVIISNFASVLEKVIKDTPVEHVILTQLGDLFSPIKAVITNLVVKYVKKMVPKFSLPNAISFNRVLNKGRSMNFAKVETGFDDIAFLQYTGGTTGVSKGAVLTHKNMLANVLQAEGAYGSIIDRGTETVITALPLYHVFALTVNGLLFFLSGGKNILITNPRDLPALIKEIDEHKPTAITGVNTLFNALVNDDTFAKINFSGLKLSVGGGMAVQRSVAEKWKKITGNHLLEGYGLTECSPLVTVNPYDLHEYNGSIGLPVSSTDVRIIDEDGGVLTKPGAVGEMQVRGPQVMQGYWQRPQDTAEVMTADGWLNTGDIARMDEDGFFYIVDRKKDMILVSGFNVFPNEIEDVLTLNDYILEAAAIGVPHESSGETVKIFVVKKGEISKEEIIAHCREHLTAYKIPRIIEFRDELPKSNVGKILRRELRD</sequence>
<evidence type="ECO:0000256" key="2">
    <source>
        <dbReference type="ARBA" id="ARBA00004170"/>
    </source>
</evidence>
<keyword evidence="5" id="KW-0436">Ligase</keyword>
<keyword evidence="8" id="KW-0067">ATP-binding</keyword>
<dbReference type="SUPFAM" id="SSF56801">
    <property type="entry name" value="Acetyl-CoA synthetase-like"/>
    <property type="match status" value="1"/>
</dbReference>
<comment type="subcellular location">
    <subcellularLocation>
        <location evidence="2">Membrane</location>
        <topology evidence="2">Peripheral membrane protein</topology>
    </subcellularLocation>
</comment>
<evidence type="ECO:0000256" key="12">
    <source>
        <dbReference type="ARBA" id="ARBA00026121"/>
    </source>
</evidence>
<evidence type="ECO:0000256" key="13">
    <source>
        <dbReference type="ARBA" id="ARBA00039545"/>
    </source>
</evidence>
<feature type="domain" description="AMP-binding enzyme C-terminal" evidence="16">
    <location>
        <begin position="471"/>
        <end position="544"/>
    </location>
</feature>
<dbReference type="PROSITE" id="PS00455">
    <property type="entry name" value="AMP_BINDING"/>
    <property type="match status" value="1"/>
</dbReference>
<evidence type="ECO:0000256" key="1">
    <source>
        <dbReference type="ARBA" id="ARBA00001946"/>
    </source>
</evidence>
<dbReference type="InterPro" id="IPR000873">
    <property type="entry name" value="AMP-dep_synth/lig_dom"/>
</dbReference>
<evidence type="ECO:0000256" key="10">
    <source>
        <dbReference type="ARBA" id="ARBA00023098"/>
    </source>
</evidence>
<keyword evidence="10" id="KW-0443">Lipid metabolism</keyword>
<evidence type="ECO:0000313" key="18">
    <source>
        <dbReference type="Proteomes" id="UP000183794"/>
    </source>
</evidence>
<name>A0A1L0EX61_9GAMM</name>
<dbReference type="NCBIfam" id="NF006523">
    <property type="entry name" value="PRK08974.1"/>
    <property type="match status" value="1"/>
</dbReference>
<feature type="domain" description="AMP-dependent synthetase/ligase" evidence="15">
    <location>
        <begin position="29"/>
        <end position="420"/>
    </location>
</feature>
<dbReference type="GO" id="GO:0016020">
    <property type="term" value="C:membrane"/>
    <property type="evidence" value="ECO:0007669"/>
    <property type="project" value="UniProtKB-SubCell"/>
</dbReference>
<dbReference type="GO" id="GO:0004467">
    <property type="term" value="F:long-chain fatty acid-CoA ligase activity"/>
    <property type="evidence" value="ECO:0007669"/>
    <property type="project" value="UniProtKB-EC"/>
</dbReference>
<evidence type="ECO:0000313" key="17">
    <source>
        <dbReference type="EMBL" id="SGZ12760.1"/>
    </source>
</evidence>
<keyword evidence="6" id="KW-0547">Nucleotide-binding</keyword>
<evidence type="ECO:0000256" key="4">
    <source>
        <dbReference type="ARBA" id="ARBA00006432"/>
    </source>
</evidence>
<gene>
    <name evidence="17" type="ORF">NVI5450_3880</name>
</gene>
<dbReference type="PANTHER" id="PTHR43767">
    <property type="entry name" value="LONG-CHAIN-FATTY-ACID--COA LIGASE"/>
    <property type="match status" value="1"/>
</dbReference>
<dbReference type="CDD" id="cd05936">
    <property type="entry name" value="FC-FACS_FadD_like"/>
    <property type="match status" value="1"/>
</dbReference>
<dbReference type="Gene3D" id="3.40.50.12780">
    <property type="entry name" value="N-terminal domain of ligase-like"/>
    <property type="match status" value="1"/>
</dbReference>
<evidence type="ECO:0000259" key="15">
    <source>
        <dbReference type="Pfam" id="PF00501"/>
    </source>
</evidence>
<protein>
    <recommendedName>
        <fullName evidence="13">Long-chain-fatty-acid--CoA ligase</fullName>
        <ecNumber evidence="12">6.2.1.3</ecNumber>
    </recommendedName>
    <alternativeName>
        <fullName evidence="14">Long-chain acyl-CoA synthetase</fullName>
    </alternativeName>
</protein>